<proteinExistence type="predicted"/>
<accession>A0A6C0BX87</accession>
<reference evidence="1" key="1">
    <citation type="journal article" date="2020" name="Nature">
        <title>Giant virus diversity and host interactions through global metagenomics.</title>
        <authorList>
            <person name="Schulz F."/>
            <person name="Roux S."/>
            <person name="Paez-Espino D."/>
            <person name="Jungbluth S."/>
            <person name="Walsh D.A."/>
            <person name="Denef V.J."/>
            <person name="McMahon K.D."/>
            <person name="Konstantinidis K.T."/>
            <person name="Eloe-Fadrosh E.A."/>
            <person name="Kyrpides N.C."/>
            <person name="Woyke T."/>
        </authorList>
    </citation>
    <scope>NUCLEOTIDE SEQUENCE</scope>
    <source>
        <strain evidence="1">GVMAG-M-3300020166-5</strain>
    </source>
</reference>
<dbReference type="AlphaFoldDB" id="A0A6C0BX87"/>
<dbReference type="EMBL" id="MN739280">
    <property type="protein sequence ID" value="QHS96846.1"/>
    <property type="molecule type" value="Genomic_DNA"/>
</dbReference>
<evidence type="ECO:0000313" key="1">
    <source>
        <dbReference type="EMBL" id="QHS96846.1"/>
    </source>
</evidence>
<organism evidence="1">
    <name type="scientific">viral metagenome</name>
    <dbReference type="NCBI Taxonomy" id="1070528"/>
    <lineage>
        <taxon>unclassified sequences</taxon>
        <taxon>metagenomes</taxon>
        <taxon>organismal metagenomes</taxon>
    </lineage>
</organism>
<sequence>MSEYAYLYATLGYIDISTAGGKEFFKQKLLDAFPHPANLTTPIIVLSGDFRYNVVVNARPVGQYISTEGGLPSPGLTIDEADSFLREKNPHALQYNFGYNPPDSFLVAAAGWTGYLLTAPHLPLHNPFVAVLIPSGNILFVREGLPLYNPV</sequence>
<name>A0A6C0BX87_9ZZZZ</name>
<protein>
    <submittedName>
        <fullName evidence="1">Uncharacterized protein</fullName>
    </submittedName>
</protein>